<dbReference type="InterPro" id="IPR003594">
    <property type="entry name" value="HATPase_dom"/>
</dbReference>
<dbReference type="PROSITE" id="PS50885">
    <property type="entry name" value="HAMP"/>
    <property type="match status" value="1"/>
</dbReference>
<dbReference type="CDD" id="cd06225">
    <property type="entry name" value="HAMP"/>
    <property type="match status" value="1"/>
</dbReference>
<dbReference type="Gene3D" id="1.10.287.130">
    <property type="match status" value="1"/>
</dbReference>
<keyword evidence="6 10" id="KW-0418">Kinase</keyword>
<evidence type="ECO:0000313" key="11">
    <source>
        <dbReference type="Proteomes" id="UP000588806"/>
    </source>
</evidence>
<comment type="caution">
    <text evidence="10">The sequence shown here is derived from an EMBL/GenBank/DDBJ whole genome shotgun (WGS) entry which is preliminary data.</text>
</comment>
<dbReference type="InterPro" id="IPR050351">
    <property type="entry name" value="BphY/WalK/GraS-like"/>
</dbReference>
<dbReference type="InterPro" id="IPR004358">
    <property type="entry name" value="Sig_transdc_His_kin-like_C"/>
</dbReference>
<evidence type="ECO:0000256" key="7">
    <source>
        <dbReference type="SAM" id="Coils"/>
    </source>
</evidence>
<reference evidence="10 11" key="2">
    <citation type="submission" date="2020-06" db="EMBL/GenBank/DDBJ databases">
        <title>Halomonas songnenensis sp. nov., a moderately halophilic bacterium isolated from saline and alkaline soils.</title>
        <authorList>
            <person name="Jiang J."/>
            <person name="Pan Y."/>
        </authorList>
    </citation>
    <scope>NUCLEOTIDE SEQUENCE [LARGE SCALE GENOMIC DNA]</scope>
    <source>
        <strain evidence="10 11">TBZ9</strain>
    </source>
</reference>
<keyword evidence="11" id="KW-1185">Reference proteome</keyword>
<keyword evidence="4" id="KW-0597">Phosphoprotein</keyword>
<dbReference type="InterPro" id="IPR036890">
    <property type="entry name" value="HATPase_C_sf"/>
</dbReference>
<dbReference type="SUPFAM" id="SSF55874">
    <property type="entry name" value="ATPase domain of HSP90 chaperone/DNA topoisomerase II/histidine kinase"/>
    <property type="match status" value="1"/>
</dbReference>
<dbReference type="GO" id="GO:0030295">
    <property type="term" value="F:protein kinase activator activity"/>
    <property type="evidence" value="ECO:0007669"/>
    <property type="project" value="TreeGrafter"/>
</dbReference>
<accession>A0A7Y3TWZ8</accession>
<sequence>MAALELIRDFEDPQNYQAVLFNPEKQRIADDLQALIQNGRANSAYVFSLDNQLVSYARQGRQELEQGIVSFDQGNARLQQHTRHSDNDDLLSLAAIQDGWQTAQQQNSDYHLIHGAPYYLHVHPLTQQNQPLGTLVLAYALSESVFHQDLSGGIKAHLINDANALNLHSDQPQQRLETTSLLHNDSGFWQYQGFAHPSAFPGVLLYYPSSQYREEQRITREGLLVAMLVTTLLLIPLSLWRIRRLVLNPLDRLMVGINTLGDGRQQPIRYRFSLRELDQLAKTLNRMADQLQHREQRLKAYAQDMERLTQVMAHHFQEPSRRLIVFSSQLQQADLNDPEDRQAVDFINVQATRLSALVEGARRYLELTQSSPALTAVDLNDLVHTVLTMTPLAERLDHLQAHVIVNELPTVVGDPQRLHELFAILFDNACCYRKIEMFLYVTLWSKEGADHWQVFVQDNGRGIAPAHHDQAFSLFTRLVTDSEQPGIGLGLPMARQIMRQMGGELSIEHSSPEGTTFKLSFIKRVTNDAGDASTGNAPNSAGRR</sequence>
<feature type="domain" description="HAMP" evidence="9">
    <location>
        <begin position="244"/>
        <end position="296"/>
    </location>
</feature>
<evidence type="ECO:0000256" key="6">
    <source>
        <dbReference type="ARBA" id="ARBA00022777"/>
    </source>
</evidence>
<evidence type="ECO:0000259" key="8">
    <source>
        <dbReference type="PROSITE" id="PS50109"/>
    </source>
</evidence>
<evidence type="ECO:0000256" key="3">
    <source>
        <dbReference type="ARBA" id="ARBA00012438"/>
    </source>
</evidence>
<dbReference type="InterPro" id="IPR005467">
    <property type="entry name" value="His_kinase_dom"/>
</dbReference>
<dbReference type="SMART" id="SM00304">
    <property type="entry name" value="HAMP"/>
    <property type="match status" value="1"/>
</dbReference>
<keyword evidence="5" id="KW-0808">Transferase</keyword>
<dbReference type="RefSeq" id="WP_171702193.1">
    <property type="nucleotide sequence ID" value="NZ_JABFHI010000003.1"/>
</dbReference>
<evidence type="ECO:0000256" key="4">
    <source>
        <dbReference type="ARBA" id="ARBA00022553"/>
    </source>
</evidence>
<evidence type="ECO:0000256" key="2">
    <source>
        <dbReference type="ARBA" id="ARBA00004370"/>
    </source>
</evidence>
<dbReference type="PANTHER" id="PTHR42878:SF15">
    <property type="entry name" value="BACTERIOPHYTOCHROME"/>
    <property type="match status" value="1"/>
</dbReference>
<dbReference type="InterPro" id="IPR036097">
    <property type="entry name" value="HisK_dim/P_sf"/>
</dbReference>
<dbReference type="PRINTS" id="PR00344">
    <property type="entry name" value="BCTRLSENSOR"/>
</dbReference>
<feature type="domain" description="Histidine kinase" evidence="8">
    <location>
        <begin position="311"/>
        <end position="525"/>
    </location>
</feature>
<evidence type="ECO:0000256" key="1">
    <source>
        <dbReference type="ARBA" id="ARBA00000085"/>
    </source>
</evidence>
<organism evidence="10 11">
    <name type="scientific">Vreelandella azerica</name>
    <dbReference type="NCBI Taxonomy" id="2732867"/>
    <lineage>
        <taxon>Bacteria</taxon>
        <taxon>Pseudomonadati</taxon>
        <taxon>Pseudomonadota</taxon>
        <taxon>Gammaproteobacteria</taxon>
        <taxon>Oceanospirillales</taxon>
        <taxon>Halomonadaceae</taxon>
        <taxon>Vreelandella</taxon>
    </lineage>
</organism>
<dbReference type="EC" id="2.7.13.3" evidence="3"/>
<dbReference type="GO" id="GO:0007234">
    <property type="term" value="P:osmosensory signaling via phosphorelay pathway"/>
    <property type="evidence" value="ECO:0007669"/>
    <property type="project" value="TreeGrafter"/>
</dbReference>
<dbReference type="PROSITE" id="PS50109">
    <property type="entry name" value="HIS_KIN"/>
    <property type="match status" value="1"/>
</dbReference>
<dbReference type="SMART" id="SM00387">
    <property type="entry name" value="HATPase_c"/>
    <property type="match status" value="1"/>
</dbReference>
<keyword evidence="7" id="KW-0175">Coiled coil</keyword>
<dbReference type="PANTHER" id="PTHR42878">
    <property type="entry name" value="TWO-COMPONENT HISTIDINE KINASE"/>
    <property type="match status" value="1"/>
</dbReference>
<dbReference type="EMBL" id="JABFHI010000003">
    <property type="protein sequence ID" value="NOG31718.1"/>
    <property type="molecule type" value="Genomic_DNA"/>
</dbReference>
<evidence type="ECO:0000313" key="10">
    <source>
        <dbReference type="EMBL" id="NOG31718.1"/>
    </source>
</evidence>
<feature type="coiled-coil region" evidence="7">
    <location>
        <begin position="274"/>
        <end position="311"/>
    </location>
</feature>
<dbReference type="InterPro" id="IPR003660">
    <property type="entry name" value="HAMP_dom"/>
</dbReference>
<dbReference type="Pfam" id="PF00672">
    <property type="entry name" value="HAMP"/>
    <property type="match status" value="1"/>
</dbReference>
<dbReference type="GO" id="GO:0000156">
    <property type="term" value="F:phosphorelay response regulator activity"/>
    <property type="evidence" value="ECO:0007669"/>
    <property type="project" value="TreeGrafter"/>
</dbReference>
<comment type="subcellular location">
    <subcellularLocation>
        <location evidence="2">Membrane</location>
    </subcellularLocation>
</comment>
<comment type="catalytic activity">
    <reaction evidence="1">
        <text>ATP + protein L-histidine = ADP + protein N-phospho-L-histidine.</text>
        <dbReference type="EC" id="2.7.13.3"/>
    </reaction>
</comment>
<evidence type="ECO:0000259" key="9">
    <source>
        <dbReference type="PROSITE" id="PS50885"/>
    </source>
</evidence>
<dbReference type="Pfam" id="PF02518">
    <property type="entry name" value="HATPase_c"/>
    <property type="match status" value="1"/>
</dbReference>
<dbReference type="CDD" id="cd00075">
    <property type="entry name" value="HATPase"/>
    <property type="match status" value="1"/>
</dbReference>
<dbReference type="SUPFAM" id="SSF47384">
    <property type="entry name" value="Homodimeric domain of signal transducing histidine kinase"/>
    <property type="match status" value="1"/>
</dbReference>
<dbReference type="Gene3D" id="3.30.565.10">
    <property type="entry name" value="Histidine kinase-like ATPase, C-terminal domain"/>
    <property type="match status" value="1"/>
</dbReference>
<dbReference type="AlphaFoldDB" id="A0A7Y3TWZ8"/>
<gene>
    <name evidence="10" type="ORF">HLB35_07925</name>
</gene>
<name>A0A7Y3TWZ8_9GAMM</name>
<protein>
    <recommendedName>
        <fullName evidence="3">histidine kinase</fullName>
        <ecNumber evidence="3">2.7.13.3</ecNumber>
    </recommendedName>
</protein>
<dbReference type="GO" id="GO:0016020">
    <property type="term" value="C:membrane"/>
    <property type="evidence" value="ECO:0007669"/>
    <property type="project" value="UniProtKB-SubCell"/>
</dbReference>
<dbReference type="Proteomes" id="UP000588806">
    <property type="component" value="Unassembled WGS sequence"/>
</dbReference>
<evidence type="ECO:0000256" key="5">
    <source>
        <dbReference type="ARBA" id="ARBA00022679"/>
    </source>
</evidence>
<proteinExistence type="predicted"/>
<reference evidence="10 11" key="1">
    <citation type="submission" date="2020-05" db="EMBL/GenBank/DDBJ databases">
        <authorList>
            <person name="Ruan W."/>
            <person name="Jeon C.O."/>
            <person name="Chun B.H."/>
        </authorList>
    </citation>
    <scope>NUCLEOTIDE SEQUENCE [LARGE SCALE GENOMIC DNA]</scope>
    <source>
        <strain evidence="10 11">TBZ9</strain>
    </source>
</reference>
<dbReference type="GO" id="GO:0000155">
    <property type="term" value="F:phosphorelay sensor kinase activity"/>
    <property type="evidence" value="ECO:0007669"/>
    <property type="project" value="InterPro"/>
</dbReference>